<keyword evidence="1" id="KW-0472">Membrane</keyword>
<reference evidence="2 3" key="1">
    <citation type="journal article" date="2016" name="Nat. Commun.">
        <title>Thousands of microbial genomes shed light on interconnected biogeochemical processes in an aquifer system.</title>
        <authorList>
            <person name="Anantharaman K."/>
            <person name="Brown C.T."/>
            <person name="Hug L.A."/>
            <person name="Sharon I."/>
            <person name="Castelle C.J."/>
            <person name="Probst A.J."/>
            <person name="Thomas B.C."/>
            <person name="Singh A."/>
            <person name="Wilkins M.J."/>
            <person name="Karaoz U."/>
            <person name="Brodie E.L."/>
            <person name="Williams K.H."/>
            <person name="Hubbard S.S."/>
            <person name="Banfield J.F."/>
        </authorList>
    </citation>
    <scope>NUCLEOTIDE SEQUENCE [LARGE SCALE GENOMIC DNA]</scope>
</reference>
<dbReference type="Proteomes" id="UP000179279">
    <property type="component" value="Unassembled WGS sequence"/>
</dbReference>
<dbReference type="AlphaFoldDB" id="A0A1G1WYF0"/>
<organism evidence="2 3">
    <name type="scientific">Candidatus Woykebacteria bacterium RIFCSPLOWO2_01_FULL_41_12</name>
    <dbReference type="NCBI Taxonomy" id="1802604"/>
    <lineage>
        <taxon>Bacteria</taxon>
        <taxon>Candidatus Woykeibacteriota</taxon>
    </lineage>
</organism>
<gene>
    <name evidence="2" type="ORF">A3A57_01090</name>
</gene>
<evidence type="ECO:0000313" key="2">
    <source>
        <dbReference type="EMBL" id="OGY32744.1"/>
    </source>
</evidence>
<comment type="caution">
    <text evidence="2">The sequence shown here is derived from an EMBL/GenBank/DDBJ whole genome shotgun (WGS) entry which is preliminary data.</text>
</comment>
<keyword evidence="1" id="KW-1133">Transmembrane helix</keyword>
<accession>A0A1G1WYF0</accession>
<dbReference type="EMBL" id="MHDA01000007">
    <property type="protein sequence ID" value="OGY32744.1"/>
    <property type="molecule type" value="Genomic_DNA"/>
</dbReference>
<keyword evidence="1" id="KW-0812">Transmembrane</keyword>
<protein>
    <submittedName>
        <fullName evidence="2">Uncharacterized protein</fullName>
    </submittedName>
</protein>
<sequence length="98" mass="11063">MGNEANDKMNDKNIPQKSKKLLTYVAIVLIVLVIFVIAWVFIVKQQSKVSVPEPVTTTEVQDVKSDNDLKKLEDEVKGTDIDNLSKDLEQNDKDAVEF</sequence>
<name>A0A1G1WYF0_9BACT</name>
<feature type="transmembrane region" description="Helical" evidence="1">
    <location>
        <begin position="21"/>
        <end position="42"/>
    </location>
</feature>
<evidence type="ECO:0000313" key="3">
    <source>
        <dbReference type="Proteomes" id="UP000179279"/>
    </source>
</evidence>
<proteinExistence type="predicted"/>
<evidence type="ECO:0000256" key="1">
    <source>
        <dbReference type="SAM" id="Phobius"/>
    </source>
</evidence>